<name>A0A4V2V4M6_9HYPH</name>
<evidence type="ECO:0000256" key="2">
    <source>
        <dbReference type="SAM" id="MobiDB-lite"/>
    </source>
</evidence>
<comment type="caution">
    <text evidence="3">The sequence shown here is derived from an EMBL/GenBank/DDBJ whole genome shotgun (WGS) entry which is preliminary data.</text>
</comment>
<feature type="region of interest" description="Disordered" evidence="2">
    <location>
        <begin position="1"/>
        <end position="92"/>
    </location>
</feature>
<proteinExistence type="inferred from homology"/>
<dbReference type="InterPro" id="IPR012875">
    <property type="entry name" value="SDHF4"/>
</dbReference>
<dbReference type="EMBL" id="SMAR01000007">
    <property type="protein sequence ID" value="TCT41062.1"/>
    <property type="molecule type" value="Genomic_DNA"/>
</dbReference>
<dbReference type="Proteomes" id="UP000295097">
    <property type="component" value="Unassembled WGS sequence"/>
</dbReference>
<evidence type="ECO:0000313" key="4">
    <source>
        <dbReference type="Proteomes" id="UP000295097"/>
    </source>
</evidence>
<feature type="compositionally biased region" description="Polar residues" evidence="2">
    <location>
        <begin position="9"/>
        <end position="24"/>
    </location>
</feature>
<gene>
    <name evidence="3" type="ORF">EDC90_100737</name>
</gene>
<comment type="similarity">
    <text evidence="1">Belongs to the SDHAF4 family.</text>
</comment>
<sequence>MQDEKKQAENTGQSGTDAEQTTVEAVSALDLAALTATPENTLQVEAEEERRRRLPPAAQRALAEAEERRAQRQKKAEAKELGGRGGLDPARYGDWEIKGRAIDF</sequence>
<evidence type="ECO:0008006" key="5">
    <source>
        <dbReference type="Google" id="ProtNLM"/>
    </source>
</evidence>
<feature type="compositionally biased region" description="Basic and acidic residues" evidence="2">
    <location>
        <begin position="63"/>
        <end position="82"/>
    </location>
</feature>
<reference evidence="3 4" key="1">
    <citation type="submission" date="2019-03" db="EMBL/GenBank/DDBJ databases">
        <title>Freshwater and sediment microbial communities from various areas in North America, analyzing microbe dynamics in response to fracking.</title>
        <authorList>
            <person name="Lamendella R."/>
        </authorList>
    </citation>
    <scope>NUCLEOTIDE SEQUENCE [LARGE SCALE GENOMIC DNA]</scope>
    <source>
        <strain evidence="3 4">175.2</strain>
    </source>
</reference>
<accession>A0A4V2V4M6</accession>
<dbReference type="Pfam" id="PF07896">
    <property type="entry name" value="DUF1674"/>
    <property type="match status" value="1"/>
</dbReference>
<protein>
    <recommendedName>
        <fullName evidence="5">DUF1674 domain-containing protein</fullName>
    </recommendedName>
</protein>
<keyword evidence="4" id="KW-1185">Reference proteome</keyword>
<dbReference type="AlphaFoldDB" id="A0A4V2V4M6"/>
<evidence type="ECO:0000313" key="3">
    <source>
        <dbReference type="EMBL" id="TCT41062.1"/>
    </source>
</evidence>
<dbReference type="OrthoDB" id="8481828at2"/>
<organism evidence="3 4">
    <name type="scientific">Martelella mediterranea</name>
    <dbReference type="NCBI Taxonomy" id="293089"/>
    <lineage>
        <taxon>Bacteria</taxon>
        <taxon>Pseudomonadati</taxon>
        <taxon>Pseudomonadota</taxon>
        <taxon>Alphaproteobacteria</taxon>
        <taxon>Hyphomicrobiales</taxon>
        <taxon>Aurantimonadaceae</taxon>
        <taxon>Martelella</taxon>
    </lineage>
</organism>
<evidence type="ECO:0000256" key="1">
    <source>
        <dbReference type="ARBA" id="ARBA00005701"/>
    </source>
</evidence>